<dbReference type="InterPro" id="IPR036097">
    <property type="entry name" value="HisK_dim/P_sf"/>
</dbReference>
<evidence type="ECO:0000256" key="3">
    <source>
        <dbReference type="ARBA" id="ARBA00012438"/>
    </source>
</evidence>
<dbReference type="NCBIfam" id="TIGR00229">
    <property type="entry name" value="sensory_box"/>
    <property type="match status" value="3"/>
</dbReference>
<name>A0A1G7VEQ2_9FIRM</name>
<dbReference type="InterPro" id="IPR003661">
    <property type="entry name" value="HisK_dim/P_dom"/>
</dbReference>
<reference evidence="18" key="1">
    <citation type="submission" date="2016-10" db="EMBL/GenBank/DDBJ databases">
        <authorList>
            <person name="Varghese N."/>
            <person name="Submissions S."/>
        </authorList>
    </citation>
    <scope>NUCLEOTIDE SEQUENCE [LARGE SCALE GENOMIC DNA]</scope>
    <source>
        <strain evidence="18">DSM 8344</strain>
    </source>
</reference>
<evidence type="ECO:0000256" key="6">
    <source>
        <dbReference type="ARBA" id="ARBA00022679"/>
    </source>
</evidence>
<dbReference type="PANTHER" id="PTHR43065:SF46">
    <property type="entry name" value="C4-DICARBOXYLATE TRANSPORT SENSOR PROTEIN DCTB"/>
    <property type="match status" value="1"/>
</dbReference>
<dbReference type="SUPFAM" id="SSF47384">
    <property type="entry name" value="Homodimeric domain of signal transducing histidine kinase"/>
    <property type="match status" value="1"/>
</dbReference>
<keyword evidence="7 14" id="KW-0812">Transmembrane</keyword>
<feature type="domain" description="Histidine kinase" evidence="15">
    <location>
        <begin position="698"/>
        <end position="902"/>
    </location>
</feature>
<keyword evidence="10" id="KW-0067">ATP-binding</keyword>
<evidence type="ECO:0000256" key="7">
    <source>
        <dbReference type="ARBA" id="ARBA00022692"/>
    </source>
</evidence>
<dbReference type="SUPFAM" id="SSF55785">
    <property type="entry name" value="PYP-like sensor domain (PAS domain)"/>
    <property type="match status" value="3"/>
</dbReference>
<comment type="subcellular location">
    <subcellularLocation>
        <location evidence="2">Cell membrane</location>
        <topology evidence="2">Multi-pass membrane protein</topology>
    </subcellularLocation>
</comment>
<keyword evidence="11 14" id="KW-1133">Transmembrane helix</keyword>
<keyword evidence="5" id="KW-0597">Phosphoprotein</keyword>
<feature type="transmembrane region" description="Helical" evidence="14">
    <location>
        <begin position="144"/>
        <end position="164"/>
    </location>
</feature>
<keyword evidence="13 14" id="KW-0472">Membrane</keyword>
<dbReference type="InterPro" id="IPR004358">
    <property type="entry name" value="Sig_transdc_His_kin-like_C"/>
</dbReference>
<dbReference type="CDD" id="cd00082">
    <property type="entry name" value="HisKA"/>
    <property type="match status" value="1"/>
</dbReference>
<evidence type="ECO:0000313" key="18">
    <source>
        <dbReference type="Proteomes" id="UP000198656"/>
    </source>
</evidence>
<dbReference type="SMART" id="SM00091">
    <property type="entry name" value="PAS"/>
    <property type="match status" value="3"/>
</dbReference>
<dbReference type="SMART" id="SM00388">
    <property type="entry name" value="HisKA"/>
    <property type="match status" value="1"/>
</dbReference>
<dbReference type="Pfam" id="PF08448">
    <property type="entry name" value="PAS_4"/>
    <property type="match status" value="2"/>
</dbReference>
<sequence length="912" mass="103927">MYNLIIRKYFDISEGFILYYDLASNVLDVMLLCGILIWINLSLKSKYSRFLLGILFGLITIFVIKGRIEVFEDHFYDFRNITMTMAGFIGGPITAIIAAFIGGLYRYFVGGNGSMGGVFSIIVFACFGSILRNQVKSSQNGKKLLFWYIIGMVMSCISLFVVAFTPPWGDNRTVVLSVITVPVLIINPIATTILFNFYFLISEFFGKASILNTIVNVSPINLMVFDNNGPILQSKNLKMQHQTSQIAETFVQSPDCKRTFLNATKQEHREICTDDQRHYVADLCSFQLPCGEFACAAILNDVTDRVREQENLRGATNRFAKAFQLGPHMMAIVQMSDFRYIDVNDRFLEERNFNREDVIGKTPIELGLPESEFGRIMEILDLQGSIQNVECSLVTKFGSMGTVILSAEKIEIDDQECILFAYNDITEMKRLQTERLDQLSKYLTLEAELSRSNQLIADIINSMPDVFYVLDDQWRFTYINKKASELFRKTREELLGEVLWETIPQARGTLLELIYQKSIIDCLPITFEYPSFLHNDTWYEVTAYPSKFGLTVYYRDITKQKLVQEKLVSSQEEMTYILESMTDCFFAIDNNWLFTYVNRAGEKVMEKSREELIGMKLTEVFEANDTTLQRFNEVMCEKRSVTFEILSEALGNKWLEVSAYPIGTGLTCYFRDITSRKMAQDEMARLDRLNLVGQLAAGIGHEIRNPLTTIRGYLQLIGIKPDYAILKPTFDLMISEVDRANSIITEFLSLAQTKKSELKQQNLNDILDQLYPLLEADAFSQNKQIRFTLGEIFDLELNAKEITQLILNLTRNGLEAMAERGCLTIESYLQDDKVVLAIEDEGCGIPPENNQKLGTPFFTTKDTGTGLGLATCYKIVEAHGAKICVNSSSRGTTFYIYFPIPDQAKEKHQMIA</sequence>
<dbReference type="EMBL" id="FNCP01000004">
    <property type="protein sequence ID" value="SDG57430.1"/>
    <property type="molecule type" value="Genomic_DNA"/>
</dbReference>
<evidence type="ECO:0000256" key="14">
    <source>
        <dbReference type="SAM" id="Phobius"/>
    </source>
</evidence>
<dbReference type="GO" id="GO:0005886">
    <property type="term" value="C:plasma membrane"/>
    <property type="evidence" value="ECO:0007669"/>
    <property type="project" value="UniProtKB-SubCell"/>
</dbReference>
<feature type="domain" description="PAS" evidence="16">
    <location>
        <begin position="452"/>
        <end position="497"/>
    </location>
</feature>
<proteinExistence type="predicted"/>
<dbReference type="EC" id="2.7.13.3" evidence="3"/>
<keyword evidence="9" id="KW-0418">Kinase</keyword>
<evidence type="ECO:0000256" key="2">
    <source>
        <dbReference type="ARBA" id="ARBA00004651"/>
    </source>
</evidence>
<keyword evidence="18" id="KW-1185">Reference proteome</keyword>
<dbReference type="Pfam" id="PF13426">
    <property type="entry name" value="PAS_9"/>
    <property type="match status" value="1"/>
</dbReference>
<evidence type="ECO:0000259" key="15">
    <source>
        <dbReference type="PROSITE" id="PS50109"/>
    </source>
</evidence>
<evidence type="ECO:0000313" key="17">
    <source>
        <dbReference type="EMBL" id="SDG57430.1"/>
    </source>
</evidence>
<evidence type="ECO:0000256" key="13">
    <source>
        <dbReference type="ARBA" id="ARBA00023136"/>
    </source>
</evidence>
<protein>
    <recommendedName>
        <fullName evidence="3">histidine kinase</fullName>
        <ecNumber evidence="3">2.7.13.3</ecNumber>
    </recommendedName>
</protein>
<dbReference type="PRINTS" id="PR00344">
    <property type="entry name" value="BCTRLSENSOR"/>
</dbReference>
<evidence type="ECO:0000256" key="4">
    <source>
        <dbReference type="ARBA" id="ARBA00022475"/>
    </source>
</evidence>
<evidence type="ECO:0000256" key="5">
    <source>
        <dbReference type="ARBA" id="ARBA00022553"/>
    </source>
</evidence>
<dbReference type="Gene3D" id="1.10.287.130">
    <property type="match status" value="1"/>
</dbReference>
<feature type="transmembrane region" description="Helical" evidence="14">
    <location>
        <begin position="47"/>
        <end position="64"/>
    </location>
</feature>
<feature type="domain" description="PAS" evidence="16">
    <location>
        <begin position="570"/>
        <end position="625"/>
    </location>
</feature>
<dbReference type="InterPro" id="IPR005467">
    <property type="entry name" value="His_kinase_dom"/>
</dbReference>
<dbReference type="Proteomes" id="UP000198656">
    <property type="component" value="Unassembled WGS sequence"/>
</dbReference>
<dbReference type="Gene3D" id="3.30.450.20">
    <property type="entry name" value="PAS domain"/>
    <property type="match status" value="3"/>
</dbReference>
<comment type="catalytic activity">
    <reaction evidence="1">
        <text>ATP + protein L-histidine = ADP + protein N-phospho-L-histidine.</text>
        <dbReference type="EC" id="2.7.13.3"/>
    </reaction>
</comment>
<keyword evidence="8" id="KW-0547">Nucleotide-binding</keyword>
<dbReference type="SMART" id="SM00387">
    <property type="entry name" value="HATPase_c"/>
    <property type="match status" value="1"/>
</dbReference>
<evidence type="ECO:0000256" key="11">
    <source>
        <dbReference type="ARBA" id="ARBA00022989"/>
    </source>
</evidence>
<keyword evidence="4" id="KW-1003">Cell membrane</keyword>
<dbReference type="Pfam" id="PF02518">
    <property type="entry name" value="HATPase_c"/>
    <property type="match status" value="1"/>
</dbReference>
<dbReference type="STRING" id="1121419.SAMN05443529_10480"/>
<dbReference type="AlphaFoldDB" id="A0A1G7VEQ2"/>
<keyword evidence="6" id="KW-0808">Transferase</keyword>
<dbReference type="GO" id="GO:0005524">
    <property type="term" value="F:ATP binding"/>
    <property type="evidence" value="ECO:0007669"/>
    <property type="project" value="UniProtKB-KW"/>
</dbReference>
<dbReference type="Gene3D" id="3.30.565.10">
    <property type="entry name" value="Histidine kinase-like ATPase, C-terminal domain"/>
    <property type="match status" value="1"/>
</dbReference>
<dbReference type="InterPro" id="IPR013656">
    <property type="entry name" value="PAS_4"/>
</dbReference>
<dbReference type="GO" id="GO:0000155">
    <property type="term" value="F:phosphorelay sensor kinase activity"/>
    <property type="evidence" value="ECO:0007669"/>
    <property type="project" value="InterPro"/>
</dbReference>
<dbReference type="InterPro" id="IPR003594">
    <property type="entry name" value="HATPase_dom"/>
</dbReference>
<dbReference type="PROSITE" id="PS50109">
    <property type="entry name" value="HIS_KIN"/>
    <property type="match status" value="1"/>
</dbReference>
<dbReference type="CDD" id="cd00130">
    <property type="entry name" value="PAS"/>
    <property type="match status" value="3"/>
</dbReference>
<dbReference type="SUPFAM" id="SSF55874">
    <property type="entry name" value="ATPase domain of HSP90 chaperone/DNA topoisomerase II/histidine kinase"/>
    <property type="match status" value="1"/>
</dbReference>
<evidence type="ECO:0000256" key="8">
    <source>
        <dbReference type="ARBA" id="ARBA00022741"/>
    </source>
</evidence>
<evidence type="ECO:0000256" key="12">
    <source>
        <dbReference type="ARBA" id="ARBA00023012"/>
    </source>
</evidence>
<dbReference type="Pfam" id="PF07694">
    <property type="entry name" value="5TM-5TMR_LYT"/>
    <property type="match status" value="1"/>
</dbReference>
<feature type="transmembrane region" description="Helical" evidence="14">
    <location>
        <begin position="114"/>
        <end position="132"/>
    </location>
</feature>
<feature type="transmembrane region" description="Helical" evidence="14">
    <location>
        <begin position="85"/>
        <end position="108"/>
    </location>
</feature>
<dbReference type="InterPro" id="IPR000014">
    <property type="entry name" value="PAS"/>
</dbReference>
<feature type="transmembrane region" description="Helical" evidence="14">
    <location>
        <begin position="16"/>
        <end position="41"/>
    </location>
</feature>
<evidence type="ECO:0000256" key="10">
    <source>
        <dbReference type="ARBA" id="ARBA00022840"/>
    </source>
</evidence>
<evidence type="ECO:0000256" key="1">
    <source>
        <dbReference type="ARBA" id="ARBA00000085"/>
    </source>
</evidence>
<dbReference type="PROSITE" id="PS50112">
    <property type="entry name" value="PAS"/>
    <property type="match status" value="2"/>
</dbReference>
<accession>A0A1G7VEQ2</accession>
<keyword evidence="12" id="KW-0902">Two-component regulatory system</keyword>
<dbReference type="InterPro" id="IPR036890">
    <property type="entry name" value="HATPase_C_sf"/>
</dbReference>
<dbReference type="InterPro" id="IPR011620">
    <property type="entry name" value="Sig_transdc_His_kinase_LytS_TM"/>
</dbReference>
<dbReference type="Pfam" id="PF00512">
    <property type="entry name" value="HisKA"/>
    <property type="match status" value="1"/>
</dbReference>
<gene>
    <name evidence="17" type="ORF">SAMN05443529_10480</name>
</gene>
<evidence type="ECO:0000259" key="16">
    <source>
        <dbReference type="PROSITE" id="PS50112"/>
    </source>
</evidence>
<dbReference type="InterPro" id="IPR035965">
    <property type="entry name" value="PAS-like_dom_sf"/>
</dbReference>
<organism evidence="17 18">
    <name type="scientific">Desulfosporosinus hippei DSM 8344</name>
    <dbReference type="NCBI Taxonomy" id="1121419"/>
    <lineage>
        <taxon>Bacteria</taxon>
        <taxon>Bacillati</taxon>
        <taxon>Bacillota</taxon>
        <taxon>Clostridia</taxon>
        <taxon>Eubacteriales</taxon>
        <taxon>Desulfitobacteriaceae</taxon>
        <taxon>Desulfosporosinus</taxon>
    </lineage>
</organism>
<evidence type="ECO:0000256" key="9">
    <source>
        <dbReference type="ARBA" id="ARBA00022777"/>
    </source>
</evidence>
<feature type="transmembrane region" description="Helical" evidence="14">
    <location>
        <begin position="176"/>
        <end position="201"/>
    </location>
</feature>
<dbReference type="GO" id="GO:0071555">
    <property type="term" value="P:cell wall organization"/>
    <property type="evidence" value="ECO:0007669"/>
    <property type="project" value="InterPro"/>
</dbReference>
<dbReference type="PANTHER" id="PTHR43065">
    <property type="entry name" value="SENSOR HISTIDINE KINASE"/>
    <property type="match status" value="1"/>
</dbReference>